<proteinExistence type="predicted"/>
<evidence type="ECO:0000313" key="1">
    <source>
        <dbReference type="EMBL" id="KAL0957353.1"/>
    </source>
</evidence>
<dbReference type="EMBL" id="JASNQZ010000005">
    <property type="protein sequence ID" value="KAL0957353.1"/>
    <property type="molecule type" value="Genomic_DNA"/>
</dbReference>
<dbReference type="Proteomes" id="UP001556367">
    <property type="component" value="Unassembled WGS sequence"/>
</dbReference>
<organism evidence="1 2">
    <name type="scientific">Hohenbuehelia grisea</name>
    <dbReference type="NCBI Taxonomy" id="104357"/>
    <lineage>
        <taxon>Eukaryota</taxon>
        <taxon>Fungi</taxon>
        <taxon>Dikarya</taxon>
        <taxon>Basidiomycota</taxon>
        <taxon>Agaricomycotina</taxon>
        <taxon>Agaricomycetes</taxon>
        <taxon>Agaricomycetidae</taxon>
        <taxon>Agaricales</taxon>
        <taxon>Pleurotineae</taxon>
        <taxon>Pleurotaceae</taxon>
        <taxon>Hohenbuehelia</taxon>
    </lineage>
</organism>
<accession>A0ABR3JPY7</accession>
<evidence type="ECO:0000313" key="2">
    <source>
        <dbReference type="Proteomes" id="UP001556367"/>
    </source>
</evidence>
<name>A0ABR3JPY7_9AGAR</name>
<comment type="caution">
    <text evidence="1">The sequence shown here is derived from an EMBL/GenBank/DDBJ whole genome shotgun (WGS) entry which is preliminary data.</text>
</comment>
<gene>
    <name evidence="1" type="ORF">HGRIS_001157</name>
</gene>
<protein>
    <submittedName>
        <fullName evidence="1">Uncharacterized protein</fullName>
    </submittedName>
</protein>
<sequence>MTYVWRTRRDSRFQGAPVTLVLTCWKLAVKDCKVWEAQLNDEVFKNDVEHRQNFTCEKYARAAYRFLSAGPAYAKEEAKTIHDVSSGSATLCTLTDARRGAGGGGEMKRTGIVTVRRTTGRRAACDAKLARLCLTEASFALARGVLLPARSSSKSRGRGRRCVHS</sequence>
<keyword evidence="2" id="KW-1185">Reference proteome</keyword>
<reference evidence="2" key="1">
    <citation type="submission" date="2024-06" db="EMBL/GenBank/DDBJ databases">
        <title>Multi-omics analyses provide insights into the biosynthesis of the anticancer antibiotic pleurotin in Hohenbuehelia grisea.</title>
        <authorList>
            <person name="Weaver J.A."/>
            <person name="Alberti F."/>
        </authorList>
    </citation>
    <scope>NUCLEOTIDE SEQUENCE [LARGE SCALE GENOMIC DNA]</scope>
    <source>
        <strain evidence="2">T-177</strain>
    </source>
</reference>